<dbReference type="AlphaFoldDB" id="A0A9D7SFR9"/>
<dbReference type="GO" id="GO:0033539">
    <property type="term" value="P:fatty acid beta-oxidation using acyl-CoA dehydrogenase"/>
    <property type="evidence" value="ECO:0007669"/>
    <property type="project" value="TreeGrafter"/>
</dbReference>
<keyword evidence="3 7" id="KW-0285">Flavoprotein</keyword>
<dbReference type="InterPro" id="IPR006091">
    <property type="entry name" value="Acyl-CoA_Oxase/DH_mid-dom"/>
</dbReference>
<comment type="similarity">
    <text evidence="2 7">Belongs to the acyl-CoA dehydrogenase family.</text>
</comment>
<evidence type="ECO:0000256" key="1">
    <source>
        <dbReference type="ARBA" id="ARBA00001974"/>
    </source>
</evidence>
<dbReference type="SUPFAM" id="SSF56645">
    <property type="entry name" value="Acyl-CoA dehydrogenase NM domain-like"/>
    <property type="match status" value="1"/>
</dbReference>
<dbReference type="InterPro" id="IPR052033">
    <property type="entry name" value="Glutaryl-CoA_DH_mitochondrial"/>
</dbReference>
<dbReference type="FunFam" id="1.10.540.10:FF:000002">
    <property type="entry name" value="Acyl-CoA dehydrogenase FadE19"/>
    <property type="match status" value="1"/>
</dbReference>
<name>A0A9D7SFR9_9BACT</name>
<dbReference type="Gene3D" id="1.20.140.10">
    <property type="entry name" value="Butyryl-CoA Dehydrogenase, subunit A, domain 3"/>
    <property type="match status" value="1"/>
</dbReference>
<gene>
    <name evidence="11" type="ORF">IPP58_05860</name>
</gene>
<comment type="caution">
    <text evidence="11">The sequence shown here is derived from an EMBL/GenBank/DDBJ whole genome shotgun (WGS) entry which is preliminary data.</text>
</comment>
<evidence type="ECO:0000256" key="5">
    <source>
        <dbReference type="ARBA" id="ARBA00022946"/>
    </source>
</evidence>
<dbReference type="InterPro" id="IPR009100">
    <property type="entry name" value="AcylCoA_DH/oxidase_NM_dom_sf"/>
</dbReference>
<keyword evidence="6 7" id="KW-0560">Oxidoreductase</keyword>
<feature type="domain" description="Acyl-CoA dehydrogenase/oxidase N-terminal" evidence="10">
    <location>
        <begin position="22"/>
        <end position="134"/>
    </location>
</feature>
<dbReference type="Proteomes" id="UP000886657">
    <property type="component" value="Unassembled WGS sequence"/>
</dbReference>
<dbReference type="GO" id="GO:0050660">
    <property type="term" value="F:flavin adenine dinucleotide binding"/>
    <property type="evidence" value="ECO:0007669"/>
    <property type="project" value="InterPro"/>
</dbReference>
<keyword evidence="4 7" id="KW-0274">FAD</keyword>
<dbReference type="InterPro" id="IPR036250">
    <property type="entry name" value="AcylCo_DH-like_C"/>
</dbReference>
<feature type="domain" description="Acyl-CoA dehydrogenase/oxidase C-terminal" evidence="8">
    <location>
        <begin position="243"/>
        <end position="389"/>
    </location>
</feature>
<comment type="cofactor">
    <cofactor evidence="1 7">
        <name>FAD</name>
        <dbReference type="ChEBI" id="CHEBI:57692"/>
    </cofactor>
</comment>
<dbReference type="Gene3D" id="2.40.110.10">
    <property type="entry name" value="Butyryl-CoA Dehydrogenase, subunit A, domain 2"/>
    <property type="match status" value="1"/>
</dbReference>
<dbReference type="PANTHER" id="PTHR42807:SF1">
    <property type="entry name" value="GLUTARYL-COA DEHYDROGENASE, MITOCHONDRIAL"/>
    <property type="match status" value="1"/>
</dbReference>
<dbReference type="GO" id="GO:0004361">
    <property type="term" value="F:glutaryl-CoA dehydrogenase activity"/>
    <property type="evidence" value="ECO:0007669"/>
    <property type="project" value="TreeGrafter"/>
</dbReference>
<keyword evidence="5" id="KW-0809">Transit peptide</keyword>
<dbReference type="Pfam" id="PF02771">
    <property type="entry name" value="Acyl-CoA_dh_N"/>
    <property type="match status" value="1"/>
</dbReference>
<sequence>MAGAYATFTHITDYMGLEGLLTDEERMIRETARKFINAEVLPIIERHAQDQTFPKHLIPMMGELGFYGPSLPEDYGCMGVSNVAYGLLMYELERGDSGLRSFASVQGSLVMWPIYTYGSEEQKRHWLPKLATGEKIGCFGLTEPDFGSNPGGMLTRAVREPGGKWRLNGTKMWITNGTVADVAVVWAQTEDGIRGFLVEKGTPGFSAPEMKGKWSLRASTTSELVLEDVLVDEAKSLLPNVKGLKGPLGCLTQARFGIAWGVLGAADACYQCALDYAKSRIQFDRPIAGFQLQQEKLAWMVTELTKGQLLALQLGRLKDAKTYSTAQVSMAKMNNVNMALEICRKARTILGANGILDEYPIMRHMANLESVYTYEGTHDMHTLIIGQEVTGIPAYR</sequence>
<dbReference type="Gene3D" id="1.10.540.10">
    <property type="entry name" value="Acyl-CoA dehydrogenase/oxidase, N-terminal domain"/>
    <property type="match status" value="1"/>
</dbReference>
<dbReference type="Pfam" id="PF00441">
    <property type="entry name" value="Acyl-CoA_dh_1"/>
    <property type="match status" value="1"/>
</dbReference>
<dbReference type="GO" id="GO:0046949">
    <property type="term" value="P:fatty-acyl-CoA biosynthetic process"/>
    <property type="evidence" value="ECO:0007669"/>
    <property type="project" value="TreeGrafter"/>
</dbReference>
<dbReference type="InterPro" id="IPR037069">
    <property type="entry name" value="AcylCoA_DH/ox_N_sf"/>
</dbReference>
<dbReference type="PANTHER" id="PTHR42807">
    <property type="entry name" value="GLUTARYL-COA DEHYDROGENASE, MITOCHONDRIAL"/>
    <property type="match status" value="1"/>
</dbReference>
<evidence type="ECO:0000259" key="8">
    <source>
        <dbReference type="Pfam" id="PF00441"/>
    </source>
</evidence>
<evidence type="ECO:0000256" key="6">
    <source>
        <dbReference type="ARBA" id="ARBA00023002"/>
    </source>
</evidence>
<dbReference type="InterPro" id="IPR046373">
    <property type="entry name" value="Acyl-CoA_Oxase/DH_mid-dom_sf"/>
</dbReference>
<dbReference type="SUPFAM" id="SSF47203">
    <property type="entry name" value="Acyl-CoA dehydrogenase C-terminal domain-like"/>
    <property type="match status" value="1"/>
</dbReference>
<accession>A0A9D7SFR9</accession>
<evidence type="ECO:0000313" key="11">
    <source>
        <dbReference type="EMBL" id="MBK9796011.1"/>
    </source>
</evidence>
<evidence type="ECO:0000313" key="12">
    <source>
        <dbReference type="Proteomes" id="UP000886657"/>
    </source>
</evidence>
<dbReference type="EMBL" id="JADKIO010000005">
    <property type="protein sequence ID" value="MBK9796011.1"/>
    <property type="molecule type" value="Genomic_DNA"/>
</dbReference>
<evidence type="ECO:0000256" key="2">
    <source>
        <dbReference type="ARBA" id="ARBA00009347"/>
    </source>
</evidence>
<dbReference type="InterPro" id="IPR009075">
    <property type="entry name" value="AcylCo_DH/oxidase_C"/>
</dbReference>
<evidence type="ECO:0000259" key="10">
    <source>
        <dbReference type="Pfam" id="PF02771"/>
    </source>
</evidence>
<dbReference type="GO" id="GO:0000062">
    <property type="term" value="F:fatty-acyl-CoA binding"/>
    <property type="evidence" value="ECO:0007669"/>
    <property type="project" value="TreeGrafter"/>
</dbReference>
<protein>
    <submittedName>
        <fullName evidence="11">Acyl-CoA dehydrogenase family protein</fullName>
    </submittedName>
</protein>
<evidence type="ECO:0000256" key="3">
    <source>
        <dbReference type="ARBA" id="ARBA00022630"/>
    </source>
</evidence>
<proteinExistence type="inferred from homology"/>
<evidence type="ECO:0000256" key="7">
    <source>
        <dbReference type="RuleBase" id="RU362125"/>
    </source>
</evidence>
<evidence type="ECO:0000256" key="4">
    <source>
        <dbReference type="ARBA" id="ARBA00022827"/>
    </source>
</evidence>
<organism evidence="11 12">
    <name type="scientific">Candidatus Geothrix skivensis</name>
    <dbReference type="NCBI Taxonomy" id="2954439"/>
    <lineage>
        <taxon>Bacteria</taxon>
        <taxon>Pseudomonadati</taxon>
        <taxon>Acidobacteriota</taxon>
        <taxon>Holophagae</taxon>
        <taxon>Holophagales</taxon>
        <taxon>Holophagaceae</taxon>
        <taxon>Geothrix</taxon>
    </lineage>
</organism>
<feature type="domain" description="Acyl-CoA oxidase/dehydrogenase middle" evidence="9">
    <location>
        <begin position="138"/>
        <end position="229"/>
    </location>
</feature>
<dbReference type="Pfam" id="PF02770">
    <property type="entry name" value="Acyl-CoA_dh_M"/>
    <property type="match status" value="1"/>
</dbReference>
<dbReference type="InterPro" id="IPR013786">
    <property type="entry name" value="AcylCoA_DH/ox_N"/>
</dbReference>
<evidence type="ECO:0000259" key="9">
    <source>
        <dbReference type="Pfam" id="PF02770"/>
    </source>
</evidence>
<reference evidence="11" key="1">
    <citation type="submission" date="2020-10" db="EMBL/GenBank/DDBJ databases">
        <title>Connecting structure to function with the recovery of over 1000 high-quality activated sludge metagenome-assembled genomes encoding full-length rRNA genes using long-read sequencing.</title>
        <authorList>
            <person name="Singleton C.M."/>
            <person name="Petriglieri F."/>
            <person name="Kristensen J.M."/>
            <person name="Kirkegaard R.H."/>
            <person name="Michaelsen T.Y."/>
            <person name="Andersen M.H."/>
            <person name="Karst S.M."/>
            <person name="Dueholm M.S."/>
            <person name="Nielsen P.H."/>
            <person name="Albertsen M."/>
        </authorList>
    </citation>
    <scope>NUCLEOTIDE SEQUENCE</scope>
    <source>
        <strain evidence="11">Skiv_18-Q3-R9-52_MAXAC.067</strain>
    </source>
</reference>